<feature type="transmembrane region" description="Helical" evidence="2">
    <location>
        <begin position="35"/>
        <end position="58"/>
    </location>
</feature>
<accession>A0A9E7N902</accession>
<dbReference type="Proteomes" id="UP001056855">
    <property type="component" value="Chromosome"/>
</dbReference>
<dbReference type="EMBL" id="CP100355">
    <property type="protein sequence ID" value="UTF52598.1"/>
    <property type="molecule type" value="Genomic_DNA"/>
</dbReference>
<keyword evidence="2" id="KW-0472">Membrane</keyword>
<dbReference type="AlphaFoldDB" id="A0A9E7N902"/>
<organism evidence="3 4">
    <name type="scientific">Natronosalvus rutilus</name>
    <dbReference type="NCBI Taxonomy" id="2953753"/>
    <lineage>
        <taxon>Archaea</taxon>
        <taxon>Methanobacteriati</taxon>
        <taxon>Methanobacteriota</taxon>
        <taxon>Stenosarchaea group</taxon>
        <taxon>Halobacteria</taxon>
        <taxon>Halobacteriales</taxon>
        <taxon>Natrialbaceae</taxon>
        <taxon>Natronosalvus</taxon>
    </lineage>
</organism>
<keyword evidence="2" id="KW-1133">Transmembrane helix</keyword>
<name>A0A9E7N902_9EURY</name>
<protein>
    <submittedName>
        <fullName evidence="3">Uncharacterized protein</fullName>
    </submittedName>
</protein>
<evidence type="ECO:0000313" key="3">
    <source>
        <dbReference type="EMBL" id="UTF52598.1"/>
    </source>
</evidence>
<keyword evidence="2" id="KW-0812">Transmembrane</keyword>
<dbReference type="GeneID" id="73290874"/>
<feature type="compositionally biased region" description="Basic and acidic residues" evidence="1">
    <location>
        <begin position="75"/>
        <end position="88"/>
    </location>
</feature>
<sequence length="88" mass="9557">MFVPYWSFGPSIGRSISRSLEHALATIPGPPELEIALFVLVAMVVIPAIMLGLVLMIVRRRAPGLEEIQASMDAEADHSETDAPADRD</sequence>
<dbReference type="RefSeq" id="WP_254156574.1">
    <property type="nucleotide sequence ID" value="NZ_CP100355.1"/>
</dbReference>
<gene>
    <name evidence="3" type="ORF">NGM29_12470</name>
</gene>
<reference evidence="3" key="1">
    <citation type="submission" date="2022-06" db="EMBL/GenBank/DDBJ databases">
        <title>Diverse halophilic archaea isolated from saline environments.</title>
        <authorList>
            <person name="Cui H.-L."/>
        </authorList>
    </citation>
    <scope>NUCLEOTIDE SEQUENCE</scope>
    <source>
        <strain evidence="3">WLHS1</strain>
    </source>
</reference>
<evidence type="ECO:0000256" key="2">
    <source>
        <dbReference type="SAM" id="Phobius"/>
    </source>
</evidence>
<feature type="region of interest" description="Disordered" evidence="1">
    <location>
        <begin position="69"/>
        <end position="88"/>
    </location>
</feature>
<evidence type="ECO:0000313" key="4">
    <source>
        <dbReference type="Proteomes" id="UP001056855"/>
    </source>
</evidence>
<keyword evidence="4" id="KW-1185">Reference proteome</keyword>
<proteinExistence type="predicted"/>
<evidence type="ECO:0000256" key="1">
    <source>
        <dbReference type="SAM" id="MobiDB-lite"/>
    </source>
</evidence>
<dbReference type="KEGG" id="sawl:NGM29_12470"/>